<protein>
    <submittedName>
        <fullName evidence="1">Uncharacterized protein</fullName>
    </submittedName>
</protein>
<evidence type="ECO:0000313" key="1">
    <source>
        <dbReference type="EMBL" id="KAF6173807.1"/>
    </source>
</evidence>
<dbReference type="Proteomes" id="UP000541444">
    <property type="component" value="Unassembled WGS sequence"/>
</dbReference>
<gene>
    <name evidence="1" type="ORF">GIB67_003808</name>
</gene>
<dbReference type="OrthoDB" id="1742901at2759"/>
<dbReference type="Gene3D" id="3.80.10.10">
    <property type="entry name" value="Ribonuclease Inhibitor"/>
    <property type="match status" value="1"/>
</dbReference>
<keyword evidence="2" id="KW-1185">Reference proteome</keyword>
<sequence length="120" mass="14064">MDEASAVVFNLPEIKCLRLMRSTVPRESLKLILQRCKKLVVLDATDCLGFNDDDEELTSLGSHIKYFKLQNCVQLDDSDDYDSDDDYYQNPWDSYSSDSYGYQDDIYQDWVMTCIEGFYY</sequence>
<organism evidence="1 2">
    <name type="scientific">Kingdonia uniflora</name>
    <dbReference type="NCBI Taxonomy" id="39325"/>
    <lineage>
        <taxon>Eukaryota</taxon>
        <taxon>Viridiplantae</taxon>
        <taxon>Streptophyta</taxon>
        <taxon>Embryophyta</taxon>
        <taxon>Tracheophyta</taxon>
        <taxon>Spermatophyta</taxon>
        <taxon>Magnoliopsida</taxon>
        <taxon>Ranunculales</taxon>
        <taxon>Circaeasteraceae</taxon>
        <taxon>Kingdonia</taxon>
    </lineage>
</organism>
<accession>A0A7J7P2X3</accession>
<dbReference type="AlphaFoldDB" id="A0A7J7P2X3"/>
<reference evidence="1 2" key="1">
    <citation type="journal article" date="2020" name="IScience">
        <title>Genome Sequencing of the Endangered Kingdonia uniflora (Circaeasteraceae, Ranunculales) Reveals Potential Mechanisms of Evolutionary Specialization.</title>
        <authorList>
            <person name="Sun Y."/>
            <person name="Deng T."/>
            <person name="Zhang A."/>
            <person name="Moore M.J."/>
            <person name="Landis J.B."/>
            <person name="Lin N."/>
            <person name="Zhang H."/>
            <person name="Zhang X."/>
            <person name="Huang J."/>
            <person name="Zhang X."/>
            <person name="Sun H."/>
            <person name="Wang H."/>
        </authorList>
    </citation>
    <scope>NUCLEOTIDE SEQUENCE [LARGE SCALE GENOMIC DNA]</scope>
    <source>
        <strain evidence="1">TB1705</strain>
        <tissue evidence="1">Leaf</tissue>
    </source>
</reference>
<proteinExistence type="predicted"/>
<name>A0A7J7P2X3_9MAGN</name>
<comment type="caution">
    <text evidence="1">The sequence shown here is derived from an EMBL/GenBank/DDBJ whole genome shotgun (WGS) entry which is preliminary data.</text>
</comment>
<dbReference type="EMBL" id="JACGCM010000310">
    <property type="protein sequence ID" value="KAF6173807.1"/>
    <property type="molecule type" value="Genomic_DNA"/>
</dbReference>
<dbReference type="InterPro" id="IPR032675">
    <property type="entry name" value="LRR_dom_sf"/>
</dbReference>
<evidence type="ECO:0000313" key="2">
    <source>
        <dbReference type="Proteomes" id="UP000541444"/>
    </source>
</evidence>
<dbReference type="SUPFAM" id="SSF52047">
    <property type="entry name" value="RNI-like"/>
    <property type="match status" value="1"/>
</dbReference>